<organism evidence="2 3">
    <name type="scientific">Methylosinus sporium</name>
    <dbReference type="NCBI Taxonomy" id="428"/>
    <lineage>
        <taxon>Bacteria</taxon>
        <taxon>Pseudomonadati</taxon>
        <taxon>Pseudomonadota</taxon>
        <taxon>Alphaproteobacteria</taxon>
        <taxon>Hyphomicrobiales</taxon>
        <taxon>Methylocystaceae</taxon>
        <taxon>Methylosinus</taxon>
    </lineage>
</organism>
<dbReference type="RefSeq" id="WP_108916083.1">
    <property type="nucleotide sequence ID" value="NZ_CP189553.1"/>
</dbReference>
<evidence type="ECO:0000313" key="2">
    <source>
        <dbReference type="EMBL" id="PWB95059.1"/>
    </source>
</evidence>
<keyword evidence="3" id="KW-1185">Reference proteome</keyword>
<reference evidence="2 3" key="1">
    <citation type="journal article" date="2018" name="Appl. Microbiol. Biotechnol.">
        <title>Co-cultivation of the strictly anaerobic methanogen Methanosarcina barkeri with aerobic methanotrophs in an oxygen-limited membrane bioreactor.</title>
        <authorList>
            <person name="In 't Zandt M.H."/>
            <person name="van den Bosch T.J.M."/>
            <person name="Rijkers R."/>
            <person name="van Kessel M.A.H.J."/>
            <person name="Jetten M.S.M."/>
            <person name="Welte C.U."/>
        </authorList>
    </citation>
    <scope>NUCLEOTIDE SEQUENCE [LARGE SCALE GENOMIC DNA]</scope>
    <source>
        <strain evidence="2 3">DSM 17706</strain>
    </source>
</reference>
<comment type="caution">
    <text evidence="2">The sequence shown here is derived from an EMBL/GenBank/DDBJ whole genome shotgun (WGS) entry which is preliminary data.</text>
</comment>
<evidence type="ECO:0000256" key="1">
    <source>
        <dbReference type="SAM" id="SignalP"/>
    </source>
</evidence>
<keyword evidence="1" id="KW-0732">Signal</keyword>
<protein>
    <submittedName>
        <fullName evidence="2">Uncharacterized protein</fullName>
    </submittedName>
</protein>
<dbReference type="Proteomes" id="UP000245137">
    <property type="component" value="Unassembled WGS sequence"/>
</dbReference>
<accession>A0A2U1STY8</accession>
<name>A0A2U1STY8_METSR</name>
<proteinExistence type="predicted"/>
<feature type="signal peptide" evidence="1">
    <location>
        <begin position="1"/>
        <end position="28"/>
    </location>
</feature>
<dbReference type="EMBL" id="PUIV01000004">
    <property type="protein sequence ID" value="PWB95059.1"/>
    <property type="molecule type" value="Genomic_DNA"/>
</dbReference>
<sequence length="103" mass="10132">MMETDMKKLLTLLVSGMLIAASTSAVGAAPVATAACYDGQGQQIACAPHYEGRSQATAQDGIDPLWAGGALLLAGGGIAAGLALSSNNNNSSLPFIAIGGVSP</sequence>
<gene>
    <name evidence="2" type="ORF">C5689_04530</name>
</gene>
<evidence type="ECO:0000313" key="3">
    <source>
        <dbReference type="Proteomes" id="UP000245137"/>
    </source>
</evidence>
<dbReference type="AlphaFoldDB" id="A0A2U1STY8"/>
<feature type="chain" id="PRO_5015626399" evidence="1">
    <location>
        <begin position="29"/>
        <end position="103"/>
    </location>
</feature>